<organism evidence="1 2">
    <name type="scientific">Pleurodeles waltl</name>
    <name type="common">Iberian ribbed newt</name>
    <dbReference type="NCBI Taxonomy" id="8319"/>
    <lineage>
        <taxon>Eukaryota</taxon>
        <taxon>Metazoa</taxon>
        <taxon>Chordata</taxon>
        <taxon>Craniata</taxon>
        <taxon>Vertebrata</taxon>
        <taxon>Euteleostomi</taxon>
        <taxon>Amphibia</taxon>
        <taxon>Batrachia</taxon>
        <taxon>Caudata</taxon>
        <taxon>Salamandroidea</taxon>
        <taxon>Salamandridae</taxon>
        <taxon>Pleurodelinae</taxon>
        <taxon>Pleurodeles</taxon>
    </lineage>
</organism>
<evidence type="ECO:0000313" key="1">
    <source>
        <dbReference type="EMBL" id="KAJ1186234.1"/>
    </source>
</evidence>
<dbReference type="Proteomes" id="UP001066276">
    <property type="component" value="Chromosome 3_1"/>
</dbReference>
<name>A0AAV7UE03_PLEWA</name>
<dbReference type="AlphaFoldDB" id="A0AAV7UE03"/>
<dbReference type="EMBL" id="JANPWB010000005">
    <property type="protein sequence ID" value="KAJ1186234.1"/>
    <property type="molecule type" value="Genomic_DNA"/>
</dbReference>
<gene>
    <name evidence="1" type="ORF">NDU88_003017</name>
</gene>
<proteinExistence type="predicted"/>
<sequence length="167" mass="19046">MDIMCPGPRRQLIPQAWGRGVLYYEQLLPVRISSPRRACAGFKGCRYCKKGAFQAPHWKNDSARLEMRVWAGGGYPHGEQEDEGRRKRSLKVSKLASPFTQGCISHSRSPFHEPQRKSRTPRTHIHGCGEVRQLVLWTAGVDWWMQAECTVYKVRGCPPELDKVRGA</sequence>
<comment type="caution">
    <text evidence="1">The sequence shown here is derived from an EMBL/GenBank/DDBJ whole genome shotgun (WGS) entry which is preliminary data.</text>
</comment>
<evidence type="ECO:0000313" key="2">
    <source>
        <dbReference type="Proteomes" id="UP001066276"/>
    </source>
</evidence>
<keyword evidence="2" id="KW-1185">Reference proteome</keyword>
<reference evidence="1" key="1">
    <citation type="journal article" date="2022" name="bioRxiv">
        <title>Sequencing and chromosome-scale assembly of the giantPleurodeles waltlgenome.</title>
        <authorList>
            <person name="Brown T."/>
            <person name="Elewa A."/>
            <person name="Iarovenko S."/>
            <person name="Subramanian E."/>
            <person name="Araus A.J."/>
            <person name="Petzold A."/>
            <person name="Susuki M."/>
            <person name="Suzuki K.-i.T."/>
            <person name="Hayashi T."/>
            <person name="Toyoda A."/>
            <person name="Oliveira C."/>
            <person name="Osipova E."/>
            <person name="Leigh N.D."/>
            <person name="Simon A."/>
            <person name="Yun M.H."/>
        </authorList>
    </citation>
    <scope>NUCLEOTIDE SEQUENCE</scope>
    <source>
        <strain evidence="1">20211129_DDA</strain>
        <tissue evidence="1">Liver</tissue>
    </source>
</reference>
<accession>A0AAV7UE03</accession>
<protein>
    <submittedName>
        <fullName evidence="1">Uncharacterized protein</fullName>
    </submittedName>
</protein>